<keyword evidence="3" id="KW-1185">Reference proteome</keyword>
<dbReference type="Proteomes" id="UP000823388">
    <property type="component" value="Chromosome 6N"/>
</dbReference>
<comment type="caution">
    <text evidence="2">The sequence shown here is derived from an EMBL/GenBank/DDBJ whole genome shotgun (WGS) entry which is preliminary data.</text>
</comment>
<reference evidence="2" key="1">
    <citation type="submission" date="2020-05" db="EMBL/GenBank/DDBJ databases">
        <title>WGS assembly of Panicum virgatum.</title>
        <authorList>
            <person name="Lovell J.T."/>
            <person name="Jenkins J."/>
            <person name="Shu S."/>
            <person name="Juenger T.E."/>
            <person name="Schmutz J."/>
        </authorList>
    </citation>
    <scope>NUCLEOTIDE SEQUENCE</scope>
    <source>
        <strain evidence="2">AP13</strain>
    </source>
</reference>
<sequence length="253" mass="28512">MSLLEICRSRIRRLLLPPPLRRRPTPPPCSAHSQALRGGSARPPARPRRQRTTGHRLWRRKGPARSGGHSLRARRRPSPSCGAPRAAAAGERPRLQRTASLQERRPAFLLLLRRRRSGLLRPPPRLRFLQAPSHRPRGHRRRATFFRLRPPPRGATTAAAGSTLGRRRRRPWRPAWVQVPPPPSLPLHAGASARVRRSDPAAGRSSGQGEASRLQGSVMRVLNIPVFWHFPVNSPRTLVYICNNCFIPIFPMS</sequence>
<proteinExistence type="predicted"/>
<feature type="region of interest" description="Disordered" evidence="1">
    <location>
        <begin position="17"/>
        <end position="97"/>
    </location>
</feature>
<dbReference type="EMBL" id="CM029048">
    <property type="protein sequence ID" value="KAG2576563.1"/>
    <property type="molecule type" value="Genomic_DNA"/>
</dbReference>
<feature type="compositionally biased region" description="Basic residues" evidence="1">
    <location>
        <begin position="45"/>
        <end position="63"/>
    </location>
</feature>
<dbReference type="AlphaFoldDB" id="A0A8T0QUD3"/>
<feature type="compositionally biased region" description="Low complexity" evidence="1">
    <location>
        <begin position="78"/>
        <end position="90"/>
    </location>
</feature>
<feature type="region of interest" description="Disordered" evidence="1">
    <location>
        <begin position="174"/>
        <end position="214"/>
    </location>
</feature>
<organism evidence="2 3">
    <name type="scientific">Panicum virgatum</name>
    <name type="common">Blackwell switchgrass</name>
    <dbReference type="NCBI Taxonomy" id="38727"/>
    <lineage>
        <taxon>Eukaryota</taxon>
        <taxon>Viridiplantae</taxon>
        <taxon>Streptophyta</taxon>
        <taxon>Embryophyta</taxon>
        <taxon>Tracheophyta</taxon>
        <taxon>Spermatophyta</taxon>
        <taxon>Magnoliopsida</taxon>
        <taxon>Liliopsida</taxon>
        <taxon>Poales</taxon>
        <taxon>Poaceae</taxon>
        <taxon>PACMAD clade</taxon>
        <taxon>Panicoideae</taxon>
        <taxon>Panicodae</taxon>
        <taxon>Paniceae</taxon>
        <taxon>Panicinae</taxon>
        <taxon>Panicum</taxon>
        <taxon>Panicum sect. Hiantes</taxon>
    </lineage>
</organism>
<evidence type="ECO:0000313" key="2">
    <source>
        <dbReference type="EMBL" id="KAG2576563.1"/>
    </source>
</evidence>
<protein>
    <submittedName>
        <fullName evidence="2">Uncharacterized protein</fullName>
    </submittedName>
</protein>
<name>A0A8T0QUD3_PANVG</name>
<gene>
    <name evidence="2" type="ORF">PVAP13_6NG030400</name>
</gene>
<evidence type="ECO:0000256" key="1">
    <source>
        <dbReference type="SAM" id="MobiDB-lite"/>
    </source>
</evidence>
<accession>A0A8T0QUD3</accession>
<evidence type="ECO:0000313" key="3">
    <source>
        <dbReference type="Proteomes" id="UP000823388"/>
    </source>
</evidence>